<evidence type="ECO:0000256" key="16">
    <source>
        <dbReference type="PROSITE-ProRule" id="PRU00409"/>
    </source>
</evidence>
<feature type="domain" description="ATP-grasp" evidence="17">
    <location>
        <begin position="135"/>
        <end position="337"/>
    </location>
</feature>
<dbReference type="InterPro" id="IPR011761">
    <property type="entry name" value="ATP-grasp"/>
</dbReference>
<keyword evidence="3 12" id="KW-0436">Ligase</keyword>
<dbReference type="GO" id="GO:0008360">
    <property type="term" value="P:regulation of cell shape"/>
    <property type="evidence" value="ECO:0007669"/>
    <property type="project" value="UniProtKB-KW"/>
</dbReference>
<keyword evidence="8 12" id="KW-0133">Cell shape</keyword>
<dbReference type="GO" id="GO:0046872">
    <property type="term" value="F:metal ion binding"/>
    <property type="evidence" value="ECO:0007669"/>
    <property type="project" value="UniProtKB-KW"/>
</dbReference>
<comment type="caution">
    <text evidence="18">The sequence shown here is derived from an EMBL/GenBank/DDBJ whole genome shotgun (WGS) entry which is preliminary data.</text>
</comment>
<evidence type="ECO:0000256" key="12">
    <source>
        <dbReference type="HAMAP-Rule" id="MF_00047"/>
    </source>
</evidence>
<evidence type="ECO:0000256" key="10">
    <source>
        <dbReference type="ARBA" id="ARBA00023211"/>
    </source>
</evidence>
<feature type="binding site" evidence="15">
    <location>
        <position position="304"/>
    </location>
    <ligand>
        <name>Mg(2+)</name>
        <dbReference type="ChEBI" id="CHEBI:18420"/>
        <label>1</label>
    </ligand>
</feature>
<protein>
    <recommendedName>
        <fullName evidence="12">D-alanine--D-alanine ligase</fullName>
        <ecNumber evidence="12">6.3.2.4</ecNumber>
    </recommendedName>
    <alternativeName>
        <fullName evidence="12">D-Ala-D-Ala ligase</fullName>
    </alternativeName>
    <alternativeName>
        <fullName evidence="12">D-alanylalanine synthetase</fullName>
    </alternativeName>
</protein>
<dbReference type="RefSeq" id="WP_103358547.1">
    <property type="nucleotide sequence ID" value="NZ_PPRF01000056.1"/>
</dbReference>
<dbReference type="GO" id="GO:0008716">
    <property type="term" value="F:D-alanine-D-alanine ligase activity"/>
    <property type="evidence" value="ECO:0007669"/>
    <property type="project" value="UniProtKB-UniRule"/>
</dbReference>
<dbReference type="InterPro" id="IPR005905">
    <property type="entry name" value="D_ala_D_ala"/>
</dbReference>
<evidence type="ECO:0000256" key="1">
    <source>
        <dbReference type="ARBA" id="ARBA00001936"/>
    </source>
</evidence>
<evidence type="ECO:0000256" key="8">
    <source>
        <dbReference type="ARBA" id="ARBA00022960"/>
    </source>
</evidence>
<dbReference type="InterPro" id="IPR013815">
    <property type="entry name" value="ATP_grasp_subdomain_1"/>
</dbReference>
<feature type="binding site" evidence="15">
    <location>
        <position position="304"/>
    </location>
    <ligand>
        <name>Mg(2+)</name>
        <dbReference type="ChEBI" id="CHEBI:18420"/>
        <label>2</label>
    </ligand>
</feature>
<dbReference type="Gene3D" id="3.30.1490.20">
    <property type="entry name" value="ATP-grasp fold, A domain"/>
    <property type="match status" value="1"/>
</dbReference>
<dbReference type="PROSITE" id="PS00843">
    <property type="entry name" value="DALA_DALA_LIGASE_1"/>
    <property type="match status" value="1"/>
</dbReference>
<dbReference type="UniPathway" id="UPA00219"/>
<evidence type="ECO:0000256" key="6">
    <source>
        <dbReference type="ARBA" id="ARBA00022840"/>
    </source>
</evidence>
<dbReference type="InterPro" id="IPR000291">
    <property type="entry name" value="D-Ala_lig_Van_CS"/>
</dbReference>
<comment type="cofactor">
    <cofactor evidence="1">
        <name>Mn(2+)</name>
        <dbReference type="ChEBI" id="CHEBI:29035"/>
    </cofactor>
</comment>
<dbReference type="PANTHER" id="PTHR23132">
    <property type="entry name" value="D-ALANINE--D-ALANINE LIGASE"/>
    <property type="match status" value="1"/>
</dbReference>
<dbReference type="InterPro" id="IPR011127">
    <property type="entry name" value="Dala_Dala_lig_N"/>
</dbReference>
<keyword evidence="10 15" id="KW-0464">Manganese</keyword>
<keyword evidence="7 15" id="KW-0460">Magnesium</keyword>
<evidence type="ECO:0000256" key="13">
    <source>
        <dbReference type="PIRSR" id="PIRSR039102-1"/>
    </source>
</evidence>
<dbReference type="OrthoDB" id="9813261at2"/>
<keyword evidence="12" id="KW-0963">Cytoplasm</keyword>
<sequence length="352" mass="39166">MVCLKIALLYGGKSTEHEISIRSAASVYNAIDKDKHEVVLIYINKNGNWLIGNEQALMNKEVINEEGTKEVYLIPNGQFHSEDSTVKDIDVVLPILHGKNGEDGTVQGLLEICNIPYVGCGLLSSAMCMDKDVTKRMLTTAGLDVAKGITLHKHKYKEQLASTNFKFDYPIFIKPANQGSSVGVSKVEHEGDFISALEYGFKYDSKVLVENGVVGRELEVAVIGNETIITSEPGEVIVNEDFYSYENKYIDEDGATISIPAEMSEEQKTLVREVASRAYEALDCKGLARVDVFLTEDNQIIINEINTLPGFTSISMFPKLFEVSGIPYSELIEKLLILAKDIYEKKQKYQKV</sequence>
<accession>A0A2K3YL58</accession>
<dbReference type="InterPro" id="IPR011095">
    <property type="entry name" value="Dala_Dala_lig_C"/>
</dbReference>
<dbReference type="SUPFAM" id="SSF52440">
    <property type="entry name" value="PreATP-grasp domain"/>
    <property type="match status" value="1"/>
</dbReference>
<comment type="subcellular location">
    <subcellularLocation>
        <location evidence="12">Cytoplasm</location>
    </subcellularLocation>
</comment>
<keyword evidence="5 14" id="KW-0547">Nucleotide-binding</keyword>
<dbReference type="Pfam" id="PF01820">
    <property type="entry name" value="Dala_Dala_lig_N"/>
    <property type="match status" value="1"/>
</dbReference>
<feature type="active site" evidence="13">
    <location>
        <position position="180"/>
    </location>
</feature>
<feature type="binding site" evidence="14">
    <location>
        <begin position="180"/>
        <end position="181"/>
    </location>
    <ligand>
        <name>ATP</name>
        <dbReference type="ChEBI" id="CHEBI:30616"/>
    </ligand>
</feature>
<feature type="active site" evidence="13">
    <location>
        <position position="16"/>
    </location>
</feature>
<feature type="binding site" evidence="15">
    <location>
        <position position="306"/>
    </location>
    <ligand>
        <name>Mg(2+)</name>
        <dbReference type="ChEBI" id="CHEBI:18420"/>
        <label>2</label>
    </ligand>
</feature>
<feature type="binding site" evidence="14">
    <location>
        <begin position="172"/>
        <end position="174"/>
    </location>
    <ligand>
        <name>ATP</name>
        <dbReference type="ChEBI" id="CHEBI:30616"/>
    </ligand>
</feature>
<keyword evidence="6 16" id="KW-0067">ATP-binding</keyword>
<dbReference type="NCBIfam" id="TIGR01205">
    <property type="entry name" value="D_ala_D_alaTIGR"/>
    <property type="match status" value="1"/>
</dbReference>
<reference evidence="18 19" key="1">
    <citation type="submission" date="2017-08" db="EMBL/GenBank/DDBJ databases">
        <title>Draft genome sequences of 64 type strains of genus Staph aureus.</title>
        <authorList>
            <person name="Cole K."/>
            <person name="Golubchik T."/>
            <person name="Russell J."/>
            <person name="Foster D."/>
            <person name="Llewelyn M."/>
            <person name="Wilson D."/>
            <person name="Crook D."/>
            <person name="Paul J."/>
        </authorList>
    </citation>
    <scope>NUCLEOTIDE SEQUENCE [LARGE SCALE GENOMIC DNA]</scope>
    <source>
        <strain evidence="18 19">DSM 21968</strain>
    </source>
</reference>
<evidence type="ECO:0000256" key="5">
    <source>
        <dbReference type="ARBA" id="ARBA00022741"/>
    </source>
</evidence>
<evidence type="ECO:0000256" key="14">
    <source>
        <dbReference type="PIRSR" id="PIRSR039102-2"/>
    </source>
</evidence>
<dbReference type="FunFam" id="3.30.470.20:FF:000008">
    <property type="entry name" value="D-alanine--D-alanine ligase"/>
    <property type="match status" value="1"/>
</dbReference>
<evidence type="ECO:0000256" key="3">
    <source>
        <dbReference type="ARBA" id="ARBA00022598"/>
    </source>
</evidence>
<dbReference type="GO" id="GO:0005524">
    <property type="term" value="F:ATP binding"/>
    <property type="evidence" value="ECO:0007669"/>
    <property type="project" value="UniProtKB-UniRule"/>
</dbReference>
<name>A0A2K3YL58_9STAP</name>
<evidence type="ECO:0000256" key="7">
    <source>
        <dbReference type="ARBA" id="ARBA00022842"/>
    </source>
</evidence>
<feature type="binding site" evidence="15">
    <location>
        <position position="291"/>
    </location>
    <ligand>
        <name>Mg(2+)</name>
        <dbReference type="ChEBI" id="CHEBI:18420"/>
        <label>1</label>
    </ligand>
</feature>
<keyword evidence="11 12" id="KW-0961">Cell wall biogenesis/degradation</keyword>
<gene>
    <name evidence="12" type="primary">ddl</name>
    <name evidence="18" type="ORF">CD122_08440</name>
</gene>
<dbReference type="PROSITE" id="PS50975">
    <property type="entry name" value="ATP_GRASP"/>
    <property type="match status" value="1"/>
</dbReference>
<evidence type="ECO:0000259" key="17">
    <source>
        <dbReference type="PROSITE" id="PS50975"/>
    </source>
</evidence>
<keyword evidence="4 15" id="KW-0479">Metal-binding</keyword>
<dbReference type="PANTHER" id="PTHR23132:SF25">
    <property type="entry name" value="D-ALANINE--D-ALANINE LIGASE A"/>
    <property type="match status" value="1"/>
</dbReference>
<evidence type="ECO:0000256" key="4">
    <source>
        <dbReference type="ARBA" id="ARBA00022723"/>
    </source>
</evidence>
<dbReference type="Gene3D" id="3.30.470.20">
    <property type="entry name" value="ATP-grasp fold, B domain"/>
    <property type="match status" value="1"/>
</dbReference>
<dbReference type="EMBL" id="PPRF01000056">
    <property type="protein sequence ID" value="PNZ26349.1"/>
    <property type="molecule type" value="Genomic_DNA"/>
</dbReference>
<feature type="binding site" evidence="14">
    <location>
        <position position="131"/>
    </location>
    <ligand>
        <name>ATP</name>
        <dbReference type="ChEBI" id="CHEBI:30616"/>
    </ligand>
</feature>
<feature type="binding site" evidence="14">
    <location>
        <begin position="210"/>
        <end position="217"/>
    </location>
    <ligand>
        <name>ATP</name>
        <dbReference type="ChEBI" id="CHEBI:30616"/>
    </ligand>
</feature>
<organism evidence="18 19">
    <name type="scientific">Staphylococcus rostri</name>
    <dbReference type="NCBI Taxonomy" id="522262"/>
    <lineage>
        <taxon>Bacteria</taxon>
        <taxon>Bacillati</taxon>
        <taxon>Bacillota</taxon>
        <taxon>Bacilli</taxon>
        <taxon>Bacillales</taxon>
        <taxon>Staphylococcaceae</taxon>
        <taxon>Staphylococcus</taxon>
    </lineage>
</organism>
<keyword evidence="19" id="KW-1185">Reference proteome</keyword>
<dbReference type="Pfam" id="PF07478">
    <property type="entry name" value="Dala_Dala_lig_C"/>
    <property type="match status" value="1"/>
</dbReference>
<dbReference type="PIRSF" id="PIRSF039102">
    <property type="entry name" value="Ddl/VanB"/>
    <property type="match status" value="1"/>
</dbReference>
<evidence type="ECO:0000256" key="9">
    <source>
        <dbReference type="ARBA" id="ARBA00022984"/>
    </source>
</evidence>
<dbReference type="EC" id="6.3.2.4" evidence="12"/>
<dbReference type="AlphaFoldDB" id="A0A2K3YL58"/>
<dbReference type="GO" id="GO:0005829">
    <property type="term" value="C:cytosol"/>
    <property type="evidence" value="ECO:0007669"/>
    <property type="project" value="TreeGrafter"/>
</dbReference>
<evidence type="ECO:0000256" key="11">
    <source>
        <dbReference type="ARBA" id="ARBA00023316"/>
    </source>
</evidence>
<comment type="cofactor">
    <cofactor evidence="15">
        <name>Mg(2+)</name>
        <dbReference type="ChEBI" id="CHEBI:18420"/>
    </cofactor>
    <cofactor evidence="15">
        <name>Mn(2+)</name>
        <dbReference type="ChEBI" id="CHEBI:29035"/>
    </cofactor>
    <text evidence="15">Binds 2 magnesium or manganese ions per subunit.</text>
</comment>
<dbReference type="Gene3D" id="3.40.50.20">
    <property type="match status" value="1"/>
</dbReference>
<feature type="binding site" evidence="14">
    <location>
        <begin position="303"/>
        <end position="304"/>
    </location>
    <ligand>
        <name>ATP</name>
        <dbReference type="ChEBI" id="CHEBI:30616"/>
    </ligand>
</feature>
<comment type="function">
    <text evidence="12">Cell wall formation.</text>
</comment>
<dbReference type="NCBIfam" id="NF002528">
    <property type="entry name" value="PRK01966.1-4"/>
    <property type="match status" value="1"/>
</dbReference>
<comment type="similarity">
    <text evidence="2 12">Belongs to the D-alanine--D-alanine ligase family.</text>
</comment>
<evidence type="ECO:0000313" key="19">
    <source>
        <dbReference type="Proteomes" id="UP000242752"/>
    </source>
</evidence>
<dbReference type="HAMAP" id="MF_00047">
    <property type="entry name" value="Dala_Dala_lig"/>
    <property type="match status" value="1"/>
</dbReference>
<dbReference type="GO" id="GO:0009252">
    <property type="term" value="P:peptidoglycan biosynthetic process"/>
    <property type="evidence" value="ECO:0007669"/>
    <property type="project" value="UniProtKB-UniRule"/>
</dbReference>
<comment type="pathway">
    <text evidence="12">Cell wall biogenesis; peptidoglycan biosynthesis.</text>
</comment>
<dbReference type="PROSITE" id="PS00844">
    <property type="entry name" value="DALA_DALA_LIGASE_2"/>
    <property type="match status" value="1"/>
</dbReference>
<comment type="catalytic activity">
    <reaction evidence="12">
        <text>2 D-alanine + ATP = D-alanyl-D-alanine + ADP + phosphate + H(+)</text>
        <dbReference type="Rhea" id="RHEA:11224"/>
        <dbReference type="ChEBI" id="CHEBI:15378"/>
        <dbReference type="ChEBI" id="CHEBI:30616"/>
        <dbReference type="ChEBI" id="CHEBI:43474"/>
        <dbReference type="ChEBI" id="CHEBI:57416"/>
        <dbReference type="ChEBI" id="CHEBI:57822"/>
        <dbReference type="ChEBI" id="CHEBI:456216"/>
        <dbReference type="EC" id="6.3.2.4"/>
    </reaction>
</comment>
<evidence type="ECO:0000256" key="2">
    <source>
        <dbReference type="ARBA" id="ARBA00010871"/>
    </source>
</evidence>
<dbReference type="NCBIfam" id="NF002378">
    <property type="entry name" value="PRK01372.1"/>
    <property type="match status" value="1"/>
</dbReference>
<feature type="active site" evidence="13">
    <location>
        <position position="315"/>
    </location>
</feature>
<evidence type="ECO:0000256" key="15">
    <source>
        <dbReference type="PIRSR" id="PIRSR039102-3"/>
    </source>
</evidence>
<dbReference type="Proteomes" id="UP000242752">
    <property type="component" value="Unassembled WGS sequence"/>
</dbReference>
<dbReference type="SUPFAM" id="SSF56059">
    <property type="entry name" value="Glutathione synthetase ATP-binding domain-like"/>
    <property type="match status" value="1"/>
</dbReference>
<dbReference type="InterPro" id="IPR016185">
    <property type="entry name" value="PreATP-grasp_dom_sf"/>
</dbReference>
<keyword evidence="9 12" id="KW-0573">Peptidoglycan synthesis</keyword>
<dbReference type="GO" id="GO:0071555">
    <property type="term" value="P:cell wall organization"/>
    <property type="evidence" value="ECO:0007669"/>
    <property type="project" value="UniProtKB-KW"/>
</dbReference>
<evidence type="ECO:0000313" key="18">
    <source>
        <dbReference type="EMBL" id="PNZ26349.1"/>
    </source>
</evidence>
<proteinExistence type="inferred from homology"/>